<organism evidence="2 3">
    <name type="scientific">Meganyctiphanes norvegica</name>
    <name type="common">Northern krill</name>
    <name type="synonym">Thysanopoda norvegica</name>
    <dbReference type="NCBI Taxonomy" id="48144"/>
    <lineage>
        <taxon>Eukaryota</taxon>
        <taxon>Metazoa</taxon>
        <taxon>Ecdysozoa</taxon>
        <taxon>Arthropoda</taxon>
        <taxon>Crustacea</taxon>
        <taxon>Multicrustacea</taxon>
        <taxon>Malacostraca</taxon>
        <taxon>Eumalacostraca</taxon>
        <taxon>Eucarida</taxon>
        <taxon>Euphausiacea</taxon>
        <taxon>Euphausiidae</taxon>
        <taxon>Meganyctiphanes</taxon>
    </lineage>
</organism>
<accession>A0AAV2SS50</accession>
<evidence type="ECO:0000256" key="1">
    <source>
        <dbReference type="SAM" id="SignalP"/>
    </source>
</evidence>
<evidence type="ECO:0008006" key="4">
    <source>
        <dbReference type="Google" id="ProtNLM"/>
    </source>
</evidence>
<name>A0AAV2SS50_MEGNR</name>
<feature type="chain" id="PRO_5044010800" description="Secreted protein" evidence="1">
    <location>
        <begin position="18"/>
        <end position="102"/>
    </location>
</feature>
<feature type="signal peptide" evidence="1">
    <location>
        <begin position="1"/>
        <end position="17"/>
    </location>
</feature>
<keyword evidence="1" id="KW-0732">Signal</keyword>
<gene>
    <name evidence="2" type="ORF">MNOR_LOCUS39656</name>
</gene>
<evidence type="ECO:0000313" key="3">
    <source>
        <dbReference type="Proteomes" id="UP001497623"/>
    </source>
</evidence>
<dbReference type="Proteomes" id="UP001497623">
    <property type="component" value="Unassembled WGS sequence"/>
</dbReference>
<keyword evidence="3" id="KW-1185">Reference proteome</keyword>
<proteinExistence type="predicted"/>
<dbReference type="EMBL" id="CAXKWB010106522">
    <property type="protein sequence ID" value="CAL4228905.1"/>
    <property type="molecule type" value="Genomic_DNA"/>
</dbReference>
<comment type="caution">
    <text evidence="2">The sequence shown here is derived from an EMBL/GenBank/DDBJ whole genome shotgun (WGS) entry which is preliminary data.</text>
</comment>
<protein>
    <recommendedName>
        <fullName evidence="4">Secreted protein</fullName>
    </recommendedName>
</protein>
<evidence type="ECO:0000313" key="2">
    <source>
        <dbReference type="EMBL" id="CAL4228905.1"/>
    </source>
</evidence>
<sequence length="102" mass="11299">MLLILAVTLVSSAYFEATELMRLQSKSSIIMIKSIGPITVPCGTPDKTKAGEDSTPLADTCWVLSLKNSLIQTPTFPVIPSRFNLWHRMLWSTLSKAFAKSR</sequence>
<reference evidence="2 3" key="1">
    <citation type="submission" date="2024-05" db="EMBL/GenBank/DDBJ databases">
        <authorList>
            <person name="Wallberg A."/>
        </authorList>
    </citation>
    <scope>NUCLEOTIDE SEQUENCE [LARGE SCALE GENOMIC DNA]</scope>
</reference>
<dbReference type="AlphaFoldDB" id="A0AAV2SS50"/>